<dbReference type="RefSeq" id="WP_033523609.1">
    <property type="nucleotide sequence ID" value="NZ_JGZC01000005.1"/>
</dbReference>
<keyword evidence="5" id="KW-1185">Reference proteome</keyword>
<organism evidence="4 5">
    <name type="scientific">Bifidobacterium merycicum</name>
    <dbReference type="NCBI Taxonomy" id="78345"/>
    <lineage>
        <taxon>Bacteria</taxon>
        <taxon>Bacillati</taxon>
        <taxon>Actinomycetota</taxon>
        <taxon>Actinomycetes</taxon>
        <taxon>Bifidobacteriales</taxon>
        <taxon>Bifidobacteriaceae</taxon>
        <taxon>Bifidobacterium</taxon>
    </lineage>
</organism>
<feature type="domain" description="AAA+ ATPase" evidence="3">
    <location>
        <begin position="394"/>
        <end position="519"/>
    </location>
</feature>
<dbReference type="GO" id="GO:0016887">
    <property type="term" value="F:ATP hydrolysis activity"/>
    <property type="evidence" value="ECO:0007669"/>
    <property type="project" value="InterPro"/>
</dbReference>
<gene>
    <name evidence="4" type="ORF">BMERY_0046</name>
</gene>
<evidence type="ECO:0000313" key="5">
    <source>
        <dbReference type="Proteomes" id="UP000029060"/>
    </source>
</evidence>
<evidence type="ECO:0000313" key="4">
    <source>
        <dbReference type="EMBL" id="KFI70638.1"/>
    </source>
</evidence>
<feature type="compositionally biased region" description="Low complexity" evidence="2">
    <location>
        <begin position="114"/>
        <end position="124"/>
    </location>
</feature>
<reference evidence="4 5" key="1">
    <citation type="submission" date="2014-03" db="EMBL/GenBank/DDBJ databases">
        <title>Genomics of Bifidobacteria.</title>
        <authorList>
            <person name="Ventura M."/>
            <person name="Milani C."/>
            <person name="Lugli G.A."/>
        </authorList>
    </citation>
    <scope>NUCLEOTIDE SEQUENCE [LARGE SCALE GENOMIC DNA]</scope>
    <source>
        <strain evidence="4 5">LMG 11341</strain>
    </source>
</reference>
<dbReference type="Proteomes" id="UP000029060">
    <property type="component" value="Unassembled WGS sequence"/>
</dbReference>
<dbReference type="Gene3D" id="3.40.50.300">
    <property type="entry name" value="P-loop containing nucleotide triphosphate hydrolases"/>
    <property type="match status" value="1"/>
</dbReference>
<dbReference type="eggNOG" id="COG2805">
    <property type="taxonomic scope" value="Bacteria"/>
</dbReference>
<dbReference type="Gene3D" id="3.30.450.90">
    <property type="match status" value="1"/>
</dbReference>
<dbReference type="PANTHER" id="PTHR30486">
    <property type="entry name" value="TWITCHING MOTILITY PROTEIN PILT"/>
    <property type="match status" value="1"/>
</dbReference>
<sequence>MTDAAEQAEWDSDNGSYLAGLKGVTIPGTAPSLNESHKRGRHGSTEDALRANASDMMGIFESLNGKPAVQMTVESIVPAKPAPKAEGDDAENAENTDNANQTARGNEDEHRKANGATAASPAAAQHQPTPRQSAPSQVDATAHGDGNKRHTKPWFSKPAPSTPVQRPASFPETQKPSMTPVEGYYTMPENTFEEQQDEPLTARMPELDPEFTRDTDTTPKIPLNSIPSPLPVTDFVVPETTGSDKDAIPPQRLEKARLVEETLRAEHPDADDEFVAAIRQLVELNASDLHLVINDPPMLRVDGKLQPAKGLSVWNKDHTFAAVQTMTNDLELERFKDDLELDISFSIGDLLRFRVNVYRDRLGICAALRTIPTEIKTAKQLDLDPRIADLAMLPRGLVLVCGPTGSGKSTTLAAIVDKANAERADHIITIEDPIEFVHQHKRCVMSQREVGTDTKSFAEALKRALREDPDIIEVGELRDLETISTALTAVETGHLVFATLHTQDAGSTVDRLIDVYPENQQQQIRVQVASTLRAVVVQTLLPRASGHGRVPATEVMLNTPAVAALIRGGKAHQIRTVLQSGEKEGMHTLDQDLARLVNKGTVKYEDALAKVQVLEEFEKMAGARSVF</sequence>
<evidence type="ECO:0000256" key="2">
    <source>
        <dbReference type="SAM" id="MobiDB-lite"/>
    </source>
</evidence>
<dbReference type="AlphaFoldDB" id="A0A087BHY8"/>
<feature type="region of interest" description="Disordered" evidence="2">
    <location>
        <begin position="1"/>
        <end position="45"/>
    </location>
</feature>
<comment type="caution">
    <text evidence="4">The sequence shown here is derived from an EMBL/GenBank/DDBJ whole genome shotgun (WGS) entry which is preliminary data.</text>
</comment>
<accession>A0A087BHY8</accession>
<dbReference type="InterPro" id="IPR006321">
    <property type="entry name" value="PilT/PilU"/>
</dbReference>
<evidence type="ECO:0000256" key="1">
    <source>
        <dbReference type="ARBA" id="ARBA00006611"/>
    </source>
</evidence>
<name>A0A087BHY8_9BIFI</name>
<dbReference type="EMBL" id="JGZC01000005">
    <property type="protein sequence ID" value="KFI70638.1"/>
    <property type="molecule type" value="Genomic_DNA"/>
</dbReference>
<feature type="compositionally biased region" description="Acidic residues" evidence="2">
    <location>
        <begin position="1"/>
        <end position="12"/>
    </location>
</feature>
<dbReference type="InterPro" id="IPR050921">
    <property type="entry name" value="T4SS_GSP_E_ATPase"/>
</dbReference>
<proteinExistence type="inferred from homology"/>
<evidence type="ECO:0000259" key="3">
    <source>
        <dbReference type="SMART" id="SM00382"/>
    </source>
</evidence>
<dbReference type="GO" id="GO:0005524">
    <property type="term" value="F:ATP binding"/>
    <property type="evidence" value="ECO:0007669"/>
    <property type="project" value="InterPro"/>
</dbReference>
<dbReference type="NCBIfam" id="TIGR01420">
    <property type="entry name" value="pilT_fam"/>
    <property type="match status" value="1"/>
</dbReference>
<dbReference type="SUPFAM" id="SSF52540">
    <property type="entry name" value="P-loop containing nucleoside triphosphate hydrolases"/>
    <property type="match status" value="1"/>
</dbReference>
<dbReference type="InterPro" id="IPR001482">
    <property type="entry name" value="T2SS/T4SS_dom"/>
</dbReference>
<dbReference type="SMART" id="SM00382">
    <property type="entry name" value="AAA"/>
    <property type="match status" value="1"/>
</dbReference>
<protein>
    <submittedName>
        <fullName evidence="4">Twitching motility protein PilT</fullName>
    </submittedName>
</protein>
<dbReference type="InterPro" id="IPR027417">
    <property type="entry name" value="P-loop_NTPase"/>
</dbReference>
<dbReference type="CDD" id="cd01131">
    <property type="entry name" value="PilT"/>
    <property type="match status" value="1"/>
</dbReference>
<feature type="compositionally biased region" description="Polar residues" evidence="2">
    <location>
        <begin position="126"/>
        <end position="139"/>
    </location>
</feature>
<comment type="similarity">
    <text evidence="1">Belongs to the GSP E family.</text>
</comment>
<feature type="region of interest" description="Disordered" evidence="2">
    <location>
        <begin position="80"/>
        <end position="179"/>
    </location>
</feature>
<dbReference type="OrthoDB" id="9805147at2"/>
<dbReference type="STRING" id="78345.BMERY_0046"/>
<dbReference type="Pfam" id="PF00437">
    <property type="entry name" value="T2SSE"/>
    <property type="match status" value="1"/>
</dbReference>
<dbReference type="InterPro" id="IPR003593">
    <property type="entry name" value="AAA+_ATPase"/>
</dbReference>